<gene>
    <name evidence="3" type="ORF">BFL28_05575</name>
</gene>
<reference evidence="3 4" key="1">
    <citation type="submission" date="2016-08" db="EMBL/GenBank/DDBJ databases">
        <title>Draft genome of the agarase producing Sphingomonas sp. MCT13.</title>
        <authorList>
            <person name="D'Andrea M.M."/>
            <person name="Rossolini G.M."/>
            <person name="Thaller M.C."/>
        </authorList>
    </citation>
    <scope>NUCLEOTIDE SEQUENCE [LARGE SCALE GENOMIC DNA]</scope>
    <source>
        <strain evidence="3 4">MCT13</strain>
    </source>
</reference>
<keyword evidence="1" id="KW-1133">Transmembrane helix</keyword>
<dbReference type="STRING" id="1888892.BFL28_05575"/>
<dbReference type="Pfam" id="PF01757">
    <property type="entry name" value="Acyl_transf_3"/>
    <property type="match status" value="1"/>
</dbReference>
<proteinExistence type="predicted"/>
<keyword evidence="1" id="KW-0472">Membrane</keyword>
<keyword evidence="4" id="KW-1185">Reference proteome</keyword>
<protein>
    <recommendedName>
        <fullName evidence="2">Acyltransferase 3 domain-containing protein</fullName>
    </recommendedName>
</protein>
<name>A0A1E3LRS5_9SPHN</name>
<comment type="caution">
    <text evidence="3">The sequence shown here is derived from an EMBL/GenBank/DDBJ whole genome shotgun (WGS) entry which is preliminary data.</text>
</comment>
<dbReference type="InterPro" id="IPR002656">
    <property type="entry name" value="Acyl_transf_3_dom"/>
</dbReference>
<dbReference type="AlphaFoldDB" id="A0A1E3LRS5"/>
<dbReference type="GO" id="GO:0016747">
    <property type="term" value="F:acyltransferase activity, transferring groups other than amino-acyl groups"/>
    <property type="evidence" value="ECO:0007669"/>
    <property type="project" value="InterPro"/>
</dbReference>
<keyword evidence="1" id="KW-0812">Transmembrane</keyword>
<organism evidence="3 4">
    <name type="scientific">Sphingomonas turrisvirgatae</name>
    <dbReference type="NCBI Taxonomy" id="1888892"/>
    <lineage>
        <taxon>Bacteria</taxon>
        <taxon>Pseudomonadati</taxon>
        <taxon>Pseudomonadota</taxon>
        <taxon>Alphaproteobacteria</taxon>
        <taxon>Sphingomonadales</taxon>
        <taxon>Sphingomonadaceae</taxon>
        <taxon>Sphingomonas</taxon>
    </lineage>
</organism>
<evidence type="ECO:0000256" key="1">
    <source>
        <dbReference type="SAM" id="Phobius"/>
    </source>
</evidence>
<evidence type="ECO:0000313" key="3">
    <source>
        <dbReference type="EMBL" id="ODP36461.1"/>
    </source>
</evidence>
<evidence type="ECO:0000313" key="4">
    <source>
        <dbReference type="Proteomes" id="UP000094487"/>
    </source>
</evidence>
<feature type="transmembrane region" description="Helical" evidence="1">
    <location>
        <begin position="113"/>
        <end position="134"/>
    </location>
</feature>
<dbReference type="RefSeq" id="WP_069321727.1">
    <property type="nucleotide sequence ID" value="NZ_MDDS01000068.1"/>
</dbReference>
<dbReference type="PANTHER" id="PTHR23028">
    <property type="entry name" value="ACETYLTRANSFERASE"/>
    <property type="match status" value="1"/>
</dbReference>
<sequence>MNVIAARGGWAGTTTDTQHRFPVLDGMRGVAALIVMAMHAAFLFPLAAVAVDLFFGLSGFVLAYSYADRLGSWTQRKQFMIARLIRFEPLWLVGCAMTIPAGIGMAWFGWSDWGWTMLAISIVTAPLFLILPYFGTSIPLNPPGWSLTF</sequence>
<evidence type="ECO:0000259" key="2">
    <source>
        <dbReference type="Pfam" id="PF01757"/>
    </source>
</evidence>
<feature type="transmembrane region" description="Helical" evidence="1">
    <location>
        <begin position="30"/>
        <end position="63"/>
    </location>
</feature>
<feature type="transmembrane region" description="Helical" evidence="1">
    <location>
        <begin position="84"/>
        <end position="107"/>
    </location>
</feature>
<dbReference type="InterPro" id="IPR050879">
    <property type="entry name" value="Acyltransferase_3"/>
</dbReference>
<feature type="domain" description="Acyltransferase 3" evidence="2">
    <location>
        <begin position="24"/>
        <end position="148"/>
    </location>
</feature>
<dbReference type="Proteomes" id="UP000094487">
    <property type="component" value="Unassembled WGS sequence"/>
</dbReference>
<dbReference type="EMBL" id="MDDS01000068">
    <property type="protein sequence ID" value="ODP36461.1"/>
    <property type="molecule type" value="Genomic_DNA"/>
</dbReference>
<accession>A0A1E3LRS5</accession>
<dbReference type="PANTHER" id="PTHR23028:SF134">
    <property type="entry name" value="PUTATIVE (AFU_ORTHOLOGUE AFUA_4G08520)-RELATED"/>
    <property type="match status" value="1"/>
</dbReference>